<dbReference type="InterPro" id="IPR003615">
    <property type="entry name" value="HNH_nuc"/>
</dbReference>
<evidence type="ECO:0000259" key="1">
    <source>
        <dbReference type="Pfam" id="PF13392"/>
    </source>
</evidence>
<gene>
    <name evidence="2" type="ORF">LCGC14_2914430</name>
</gene>
<dbReference type="Gene3D" id="3.90.75.20">
    <property type="match status" value="1"/>
</dbReference>
<reference evidence="2" key="1">
    <citation type="journal article" date="2015" name="Nature">
        <title>Complex archaea that bridge the gap between prokaryotes and eukaryotes.</title>
        <authorList>
            <person name="Spang A."/>
            <person name="Saw J.H."/>
            <person name="Jorgensen S.L."/>
            <person name="Zaremba-Niedzwiedzka K."/>
            <person name="Martijn J."/>
            <person name="Lind A.E."/>
            <person name="van Eijk R."/>
            <person name="Schleper C."/>
            <person name="Guy L."/>
            <person name="Ettema T.J."/>
        </authorList>
    </citation>
    <scope>NUCLEOTIDE SEQUENCE</scope>
</reference>
<organism evidence="2">
    <name type="scientific">marine sediment metagenome</name>
    <dbReference type="NCBI Taxonomy" id="412755"/>
    <lineage>
        <taxon>unclassified sequences</taxon>
        <taxon>metagenomes</taxon>
        <taxon>ecological metagenomes</taxon>
    </lineage>
</organism>
<dbReference type="EMBL" id="LAZR01057761">
    <property type="protein sequence ID" value="KKK71386.1"/>
    <property type="molecule type" value="Genomic_DNA"/>
</dbReference>
<sequence length="173" mass="19621">MGVTVAPTITRACARCSAIIPRRKLSWDAYAERKYCNMLCFRQATSAGKADAEPKWCLSCHRPFVSRGGDEGPRRWNARKFCSKCRQRGTSAKRSGGNGYIKVRVSGDTYKLEHRAIAEQTLGRPLKVGEVVHHINGSRADNRNSNLLVCTDGYHKWLHHEMGRRYAQEHFTN</sequence>
<dbReference type="AlphaFoldDB" id="A0A0F9AGW6"/>
<protein>
    <recommendedName>
        <fullName evidence="1">HNH nuclease domain-containing protein</fullName>
    </recommendedName>
</protein>
<dbReference type="SUPFAM" id="SSF54060">
    <property type="entry name" value="His-Me finger endonucleases"/>
    <property type="match status" value="1"/>
</dbReference>
<feature type="domain" description="HNH nuclease" evidence="1">
    <location>
        <begin position="114"/>
        <end position="152"/>
    </location>
</feature>
<dbReference type="Pfam" id="PF13392">
    <property type="entry name" value="HNH_3"/>
    <property type="match status" value="1"/>
</dbReference>
<dbReference type="InterPro" id="IPR044925">
    <property type="entry name" value="His-Me_finger_sf"/>
</dbReference>
<comment type="caution">
    <text evidence="2">The sequence shown here is derived from an EMBL/GenBank/DDBJ whole genome shotgun (WGS) entry which is preliminary data.</text>
</comment>
<evidence type="ECO:0000313" key="2">
    <source>
        <dbReference type="EMBL" id="KKK71386.1"/>
    </source>
</evidence>
<proteinExistence type="predicted"/>
<accession>A0A0F9AGW6</accession>
<name>A0A0F9AGW6_9ZZZZ</name>